<dbReference type="OrthoDB" id="1572689at2759"/>
<dbReference type="InterPro" id="IPR040361">
    <property type="entry name" value="TPD1"/>
</dbReference>
<evidence type="ECO:0000313" key="3">
    <source>
        <dbReference type="Proteomes" id="UP000434276"/>
    </source>
</evidence>
<organism evidence="2 3">
    <name type="scientific">Arabidopsis thaliana</name>
    <name type="common">Mouse-ear cress</name>
    <dbReference type="NCBI Taxonomy" id="3702"/>
    <lineage>
        <taxon>Eukaryota</taxon>
        <taxon>Viridiplantae</taxon>
        <taxon>Streptophyta</taxon>
        <taxon>Embryophyta</taxon>
        <taxon>Tracheophyta</taxon>
        <taxon>Spermatophyta</taxon>
        <taxon>Magnoliopsida</taxon>
        <taxon>eudicotyledons</taxon>
        <taxon>Gunneridae</taxon>
        <taxon>Pentapetalae</taxon>
        <taxon>rosids</taxon>
        <taxon>malvids</taxon>
        <taxon>Brassicales</taxon>
        <taxon>Brassicaceae</taxon>
        <taxon>Camelineae</taxon>
        <taxon>Arabidopsis</taxon>
    </lineage>
</organism>
<name>A0A5S9XW04_ARATH</name>
<evidence type="ECO:0008006" key="4">
    <source>
        <dbReference type="Google" id="ProtNLM"/>
    </source>
</evidence>
<dbReference type="Pfam" id="PF24068">
    <property type="entry name" value="TPD1_C"/>
    <property type="match status" value="1"/>
</dbReference>
<dbReference type="EMBL" id="CACSHJ010000095">
    <property type="protein sequence ID" value="CAA0396412.1"/>
    <property type="molecule type" value="Genomic_DNA"/>
</dbReference>
<accession>A0A5S9XW04</accession>
<gene>
    <name evidence="2" type="ORF">C24_LOCUS19138</name>
</gene>
<dbReference type="AlphaFoldDB" id="A0A5S9XW04"/>
<reference evidence="2 3" key="1">
    <citation type="submission" date="2019-12" db="EMBL/GenBank/DDBJ databases">
        <authorList>
            <person name="Jiao W.-B."/>
            <person name="Schneeberger K."/>
        </authorList>
    </citation>
    <scope>NUCLEOTIDE SEQUENCE [LARGE SCALE GENOMIC DNA]</scope>
    <source>
        <strain evidence="3">cv. C24</strain>
    </source>
</reference>
<proteinExistence type="predicted"/>
<dbReference type="ExpressionAtlas" id="A0A5S9XW04">
    <property type="expression patterns" value="baseline and differential"/>
</dbReference>
<protein>
    <recommendedName>
        <fullName evidence="4">Protein TAPETUM DETERMINANT 1</fullName>
    </recommendedName>
</protein>
<dbReference type="Proteomes" id="UP000434276">
    <property type="component" value="Unassembled WGS sequence"/>
</dbReference>
<sequence>MHFAVVFFDFSRFLIFQIREASDVRSRLNLDFPLFILFIDMMDARQVVFSGVSHIDAEGTEKKTRVSFIISFSSSTSTHMNRRRLLVSATLLSYLLYGMALVSVEASGGEKLRDNLDLTKTTTSSPNISHRKMLLLSPGTGKAESRVEPERIGEKCKSTDIVVNQAVTEPMPNGIPGYMVEITNQCMSGCIISRIHINCGWFSSAKLINPRVFKRIHYDDCLVNNGKPLPFGSTLSFHYANTFPYHLSVAFVTCA</sequence>
<evidence type="ECO:0000256" key="1">
    <source>
        <dbReference type="ARBA" id="ARBA00022729"/>
    </source>
</evidence>
<keyword evidence="1" id="KW-0732">Signal</keyword>
<evidence type="ECO:0000313" key="2">
    <source>
        <dbReference type="EMBL" id="CAA0396412.1"/>
    </source>
</evidence>
<dbReference type="PANTHER" id="PTHR33184">
    <property type="entry name" value="PROTEIN TAPETUM DETERMINANT 1-LIKE-RELATED"/>
    <property type="match status" value="1"/>
</dbReference>
<dbReference type="PANTHER" id="PTHR33184:SF67">
    <property type="entry name" value="PROTEIN TAPETUM DETERMINANT 1"/>
    <property type="match status" value="1"/>
</dbReference>